<protein>
    <recommendedName>
        <fullName evidence="3">Reverse transcriptase domain-containing protein</fullName>
    </recommendedName>
</protein>
<dbReference type="EMBL" id="BLXT01005549">
    <property type="protein sequence ID" value="GFO23860.1"/>
    <property type="molecule type" value="Genomic_DNA"/>
</dbReference>
<evidence type="ECO:0008006" key="3">
    <source>
        <dbReference type="Google" id="ProtNLM"/>
    </source>
</evidence>
<keyword evidence="2" id="KW-1185">Reference proteome</keyword>
<accession>A0AAV4BTT6</accession>
<dbReference type="AlphaFoldDB" id="A0AAV4BTT6"/>
<name>A0AAV4BTT6_9GAST</name>
<comment type="caution">
    <text evidence="1">The sequence shown here is derived from an EMBL/GenBank/DDBJ whole genome shotgun (WGS) entry which is preliminary data.</text>
</comment>
<evidence type="ECO:0000313" key="2">
    <source>
        <dbReference type="Proteomes" id="UP000735302"/>
    </source>
</evidence>
<gene>
    <name evidence="1" type="ORF">PoB_005036500</name>
</gene>
<reference evidence="1 2" key="1">
    <citation type="journal article" date="2021" name="Elife">
        <title>Chloroplast acquisition without the gene transfer in kleptoplastic sea slugs, Plakobranchus ocellatus.</title>
        <authorList>
            <person name="Maeda T."/>
            <person name="Takahashi S."/>
            <person name="Yoshida T."/>
            <person name="Shimamura S."/>
            <person name="Takaki Y."/>
            <person name="Nagai Y."/>
            <person name="Toyoda A."/>
            <person name="Suzuki Y."/>
            <person name="Arimoto A."/>
            <person name="Ishii H."/>
            <person name="Satoh N."/>
            <person name="Nishiyama T."/>
            <person name="Hasebe M."/>
            <person name="Maruyama T."/>
            <person name="Minagawa J."/>
            <person name="Obokata J."/>
            <person name="Shigenobu S."/>
        </authorList>
    </citation>
    <scope>NUCLEOTIDE SEQUENCE [LARGE SCALE GENOMIC DNA]</scope>
</reference>
<dbReference type="Proteomes" id="UP000735302">
    <property type="component" value="Unassembled WGS sequence"/>
</dbReference>
<organism evidence="1 2">
    <name type="scientific">Plakobranchus ocellatus</name>
    <dbReference type="NCBI Taxonomy" id="259542"/>
    <lineage>
        <taxon>Eukaryota</taxon>
        <taxon>Metazoa</taxon>
        <taxon>Spiralia</taxon>
        <taxon>Lophotrochozoa</taxon>
        <taxon>Mollusca</taxon>
        <taxon>Gastropoda</taxon>
        <taxon>Heterobranchia</taxon>
        <taxon>Euthyneura</taxon>
        <taxon>Panpulmonata</taxon>
        <taxon>Sacoglossa</taxon>
        <taxon>Placobranchoidea</taxon>
        <taxon>Plakobranchidae</taxon>
        <taxon>Plakobranchus</taxon>
    </lineage>
</organism>
<proteinExistence type="predicted"/>
<evidence type="ECO:0000313" key="1">
    <source>
        <dbReference type="EMBL" id="GFO23860.1"/>
    </source>
</evidence>
<sequence>MNNNGDIIRTPSRLSYVEDVVLWQQDTDIDKATEALHRDLTLLKRFVSTGRCRSTQAKLHDTFSFSNPVLKDLNIRIRRESLRRDISF</sequence>